<dbReference type="AlphaFoldDB" id="A0A7S4P9E4"/>
<reference evidence="1" key="1">
    <citation type="submission" date="2021-01" db="EMBL/GenBank/DDBJ databases">
        <authorList>
            <person name="Corre E."/>
            <person name="Pelletier E."/>
            <person name="Niang G."/>
            <person name="Scheremetjew M."/>
            <person name="Finn R."/>
            <person name="Kale V."/>
            <person name="Holt S."/>
            <person name="Cochrane G."/>
            <person name="Meng A."/>
            <person name="Brown T."/>
            <person name="Cohen L."/>
        </authorList>
    </citation>
    <scope>NUCLEOTIDE SEQUENCE</scope>
    <source>
        <strain evidence="1">CCMP 2712</strain>
    </source>
</reference>
<proteinExistence type="predicted"/>
<organism evidence="1">
    <name type="scientific">Guillardia theta</name>
    <name type="common">Cryptophyte</name>
    <name type="synonym">Cryptomonas phi</name>
    <dbReference type="NCBI Taxonomy" id="55529"/>
    <lineage>
        <taxon>Eukaryota</taxon>
        <taxon>Cryptophyceae</taxon>
        <taxon>Pyrenomonadales</taxon>
        <taxon>Geminigeraceae</taxon>
        <taxon>Guillardia</taxon>
    </lineage>
</organism>
<sequence length="323" mass="36404">MFHHKERMTRRAAWLICGTACLALVLIAVSSNGARKRSAMLWDRYPGRRLGFKGYPRRQALTYDPLVAEYNYHYENNPESDQFQPLASCPWCFSTGQGLPLQARRLRRSQGMLKQLARGRTQMLEEVSDFPDIEDDEEIKEQRNSVKKLFRAFEPVSEQMNKLSEAEKKDYANFYRAYSAYQLPHPLSVDGPWQPEIESLGDDLPPYLYPYSEAYYPNGGTTKPTVTINANGAFSSNSFHVTGPQSINVQIGGGGGGEEKDSSYIYPDGKHAVETSSPKTVAKQVVGRPVVDGYEGGEEVKATCDPENPDCGFWQDVYDDAYY</sequence>
<protein>
    <submittedName>
        <fullName evidence="1">Uncharacterized protein</fullName>
    </submittedName>
</protein>
<evidence type="ECO:0000313" key="1">
    <source>
        <dbReference type="EMBL" id="CAE2327636.1"/>
    </source>
</evidence>
<dbReference type="EMBL" id="HBKN01039840">
    <property type="protein sequence ID" value="CAE2327636.1"/>
    <property type="molecule type" value="Transcribed_RNA"/>
</dbReference>
<name>A0A7S4P9E4_GUITH</name>
<gene>
    <name evidence="1" type="ORF">GTHE00462_LOCUS31170</name>
</gene>
<accession>A0A7S4P9E4</accession>